<dbReference type="Pfam" id="PF10551">
    <property type="entry name" value="MULE"/>
    <property type="match status" value="1"/>
</dbReference>
<comment type="caution">
    <text evidence="6">The sequence shown here is derived from an EMBL/GenBank/DDBJ whole genome shotgun (WGS) entry which is preliminary data.</text>
</comment>
<evidence type="ECO:0000256" key="3">
    <source>
        <dbReference type="ARBA" id="ARBA00022833"/>
    </source>
</evidence>
<dbReference type="Pfam" id="PF04500">
    <property type="entry name" value="FLYWCH"/>
    <property type="match status" value="1"/>
</dbReference>
<evidence type="ECO:0000313" key="6">
    <source>
        <dbReference type="EMBL" id="PKY56752.1"/>
    </source>
</evidence>
<dbReference type="Gene3D" id="2.20.25.240">
    <property type="match status" value="1"/>
</dbReference>
<sequence>MDICEVIPSIRNKHKINVHGFIMVKDKNRNYMYYWYCEKRDMLNCKGRATTILTEDQHHLVKATDHNHAAEANRVKVIKTIKLLKERSQQSNDNPVQVIQSIVAGTSQDVYPYLPSRDALHQTVKRIRHIDYPTEPQLLDQLIIPENMRKTLNLMFMALLWSKTKTEIICTIATDHNHAAEANRVKVIKTIKLLKERSQQSNDNPVQVIQSIVAGTSQDVYPYLPSRDALHQTVKRIRHIDYPTEPQLLDQLIIPENMRKTLNGSDFLIKDLTIGEEKVLIFTTTSNIKYLAQSNFWLADGTFKTVPTIFRQLYTIHGSIGSNENSRIMPLVYALMSNKSEVAYRALFQELIDFGYEHDVDLQPQFIITDFEIAAINAIRAEFQGVQNKGCHFHLSQNIYRKVQELGLTVQYGTGETFSLLIRHIPALAFLPHNNIPSAFDELRAIMPEEANSIMEWFEIYYIRGRIRRTTRSGNIIRSDPLFPPSIWSVTDNIEYTFPRTQNVVEAWHRRWNTLVGHAHIGIFKIIKEIQYEQNQVENNIELWCRLYNEFPYMGQGIVPPKSELFSKTYAKAGDISLWRSFFDNPTDNPFSICTKNNNFIEIYLHNNLEFITKLNEYKFYINNSLSTNTLFNYPSFLKYLNTYNFITSVSRYMG</sequence>
<gene>
    <name evidence="6" type="ORF">RhiirA4_477269</name>
</gene>
<reference evidence="6 7" key="1">
    <citation type="submission" date="2015-10" db="EMBL/GenBank/DDBJ databases">
        <title>Genome analyses suggest a sexual origin of heterokaryosis in a supposedly ancient asexual fungus.</title>
        <authorList>
            <person name="Ropars J."/>
            <person name="Sedzielewska K."/>
            <person name="Noel J."/>
            <person name="Charron P."/>
            <person name="Farinelli L."/>
            <person name="Marton T."/>
            <person name="Kruger M."/>
            <person name="Pelin A."/>
            <person name="Brachmann A."/>
            <person name="Corradi N."/>
        </authorList>
    </citation>
    <scope>NUCLEOTIDE SEQUENCE [LARGE SCALE GENOMIC DNA]</scope>
    <source>
        <strain evidence="6 7">A4</strain>
    </source>
</reference>
<proteinExistence type="predicted"/>
<protein>
    <recommendedName>
        <fullName evidence="8">MULE transposase domain-containing protein</fullName>
    </recommendedName>
</protein>
<evidence type="ECO:0000256" key="2">
    <source>
        <dbReference type="ARBA" id="ARBA00022771"/>
    </source>
</evidence>
<keyword evidence="3" id="KW-0862">Zinc</keyword>
<dbReference type="GO" id="GO:0008270">
    <property type="term" value="F:zinc ion binding"/>
    <property type="evidence" value="ECO:0007669"/>
    <property type="project" value="UniProtKB-KW"/>
</dbReference>
<feature type="domain" description="MULE transposase" evidence="5">
    <location>
        <begin position="297"/>
        <end position="398"/>
    </location>
</feature>
<evidence type="ECO:0008006" key="8">
    <source>
        <dbReference type="Google" id="ProtNLM"/>
    </source>
</evidence>
<keyword evidence="2" id="KW-0863">Zinc-finger</keyword>
<dbReference type="VEuPathDB" id="FungiDB:RhiirFUN_011310"/>
<dbReference type="InterPro" id="IPR007588">
    <property type="entry name" value="Znf_FLYWCH"/>
</dbReference>
<dbReference type="VEuPathDB" id="FungiDB:RhiirA1_543326"/>
<dbReference type="InterPro" id="IPR018289">
    <property type="entry name" value="MULE_transposase_dom"/>
</dbReference>
<dbReference type="PANTHER" id="PTHR47160">
    <property type="entry name" value="PUTATIVE-RELATED"/>
    <property type="match status" value="1"/>
</dbReference>
<dbReference type="Proteomes" id="UP000234323">
    <property type="component" value="Unassembled WGS sequence"/>
</dbReference>
<dbReference type="AlphaFoldDB" id="A0A2I1HCZ8"/>
<dbReference type="VEuPathDB" id="FungiDB:FUN_018017"/>
<dbReference type="PANTHER" id="PTHR47160:SF10">
    <property type="entry name" value="MULE TRANSPOSASE DOMAIN-CONTAINING PROTEIN"/>
    <property type="match status" value="1"/>
</dbReference>
<evidence type="ECO:0000256" key="1">
    <source>
        <dbReference type="ARBA" id="ARBA00022723"/>
    </source>
</evidence>
<keyword evidence="1" id="KW-0479">Metal-binding</keyword>
<accession>A0A2I1HCZ8</accession>
<dbReference type="VEuPathDB" id="FungiDB:RhiirFUN_019431"/>
<name>A0A2I1HCZ8_9GLOM</name>
<feature type="domain" description="FLYWCH-type" evidence="4">
    <location>
        <begin position="9"/>
        <end position="68"/>
    </location>
</feature>
<evidence type="ECO:0000259" key="5">
    <source>
        <dbReference type="Pfam" id="PF10551"/>
    </source>
</evidence>
<dbReference type="EMBL" id="LLXI01002291">
    <property type="protein sequence ID" value="PKY56752.1"/>
    <property type="molecule type" value="Genomic_DNA"/>
</dbReference>
<organism evidence="6 7">
    <name type="scientific">Rhizophagus irregularis</name>
    <dbReference type="NCBI Taxonomy" id="588596"/>
    <lineage>
        <taxon>Eukaryota</taxon>
        <taxon>Fungi</taxon>
        <taxon>Fungi incertae sedis</taxon>
        <taxon>Mucoromycota</taxon>
        <taxon>Glomeromycotina</taxon>
        <taxon>Glomeromycetes</taxon>
        <taxon>Glomerales</taxon>
        <taxon>Glomeraceae</taxon>
        <taxon>Rhizophagus</taxon>
    </lineage>
</organism>
<evidence type="ECO:0000313" key="7">
    <source>
        <dbReference type="Proteomes" id="UP000234323"/>
    </source>
</evidence>
<keyword evidence="7" id="KW-1185">Reference proteome</keyword>
<evidence type="ECO:0000259" key="4">
    <source>
        <dbReference type="Pfam" id="PF04500"/>
    </source>
</evidence>
<dbReference type="VEuPathDB" id="FungiDB:RhiirA1_408707"/>